<dbReference type="InterPro" id="IPR050260">
    <property type="entry name" value="FAD-bd_OxRdtase"/>
</dbReference>
<evidence type="ECO:0000256" key="1">
    <source>
        <dbReference type="ARBA" id="ARBA00001974"/>
    </source>
</evidence>
<organism evidence="10 11">
    <name type="scientific">Globicatella sulfidifaciens</name>
    <dbReference type="NCBI Taxonomy" id="136093"/>
    <lineage>
        <taxon>Bacteria</taxon>
        <taxon>Bacillati</taxon>
        <taxon>Bacillota</taxon>
        <taxon>Bacilli</taxon>
        <taxon>Lactobacillales</taxon>
        <taxon>Aerococcaceae</taxon>
        <taxon>Globicatella</taxon>
    </lineage>
</organism>
<keyword evidence="7" id="KW-0676">Redox-active center</keyword>
<dbReference type="AlphaFoldDB" id="A0A7X8C2U7"/>
<dbReference type="SUPFAM" id="SSF55424">
    <property type="entry name" value="FAD/NAD-linked reductases, dimerisation (C-terminal) domain"/>
    <property type="match status" value="1"/>
</dbReference>
<sequence length="445" mass="49054">MDIIVIGGIAAGMSVAAKAKRENPNANVLVFEKEDYISFGACGLPYYLGNQFEDENEMFARTPDQIEKTGIQLHLKHEVVDVDFNKKLVTAKDLEEDENIDFKYDKLMIATGATPIIPPIKGINSENVYTITKLYDVNRLKNNLENYKRIVIIGGGFIGVEVAEQLAHLNKEIHIVEAMDDIMAGPFDETYSKEIKKALEEIDVKVHTSEMAQEFITEANHVIAVQTSNQKIEADAVIVSVGFRPNTSIFKDKLEMLGNGAIITNEYGQTSVKDVFSAGDCASIKHKFSGDQYIPLATYANKMGRIIGTNIATDNQDDWIKFNGALGSSLIKVGNYEAGSTGLTEKNAKDLGLNIKTTTIFANNHSNYYPNQEKIMIKLVYDAKNFVLYGAQVFGKAEAALRLHALTTAIYAGLTTKEIGFIDYAYAPPFASTWEAINIAANTAK</sequence>
<dbReference type="PANTHER" id="PTHR43429:SF1">
    <property type="entry name" value="NAD(P)H SULFUR OXIDOREDUCTASE (COA-DEPENDENT)"/>
    <property type="match status" value="1"/>
</dbReference>
<evidence type="ECO:0000259" key="9">
    <source>
        <dbReference type="Pfam" id="PF07992"/>
    </source>
</evidence>
<dbReference type="InterPro" id="IPR016156">
    <property type="entry name" value="FAD/NAD-linked_Rdtase_dimer_sf"/>
</dbReference>
<evidence type="ECO:0000256" key="6">
    <source>
        <dbReference type="ARBA" id="ARBA00023097"/>
    </source>
</evidence>
<keyword evidence="4" id="KW-0274">FAD</keyword>
<evidence type="ECO:0000313" key="10">
    <source>
        <dbReference type="EMBL" id="NLJ17827.1"/>
    </source>
</evidence>
<dbReference type="SUPFAM" id="SSF51905">
    <property type="entry name" value="FAD/NAD(P)-binding domain"/>
    <property type="match status" value="1"/>
</dbReference>
<evidence type="ECO:0000259" key="8">
    <source>
        <dbReference type="Pfam" id="PF02852"/>
    </source>
</evidence>
<dbReference type="GO" id="GO:0050451">
    <property type="term" value="F:CoA-disulfide reductase (NADPH) activity"/>
    <property type="evidence" value="ECO:0007669"/>
    <property type="project" value="UniProtKB-EC"/>
</dbReference>
<feature type="domain" description="FAD/NAD(P)-binding" evidence="9">
    <location>
        <begin position="1"/>
        <end position="304"/>
    </location>
</feature>
<evidence type="ECO:0000256" key="5">
    <source>
        <dbReference type="ARBA" id="ARBA00023002"/>
    </source>
</evidence>
<dbReference type="PANTHER" id="PTHR43429">
    <property type="entry name" value="PYRIDINE NUCLEOTIDE-DISULFIDE OXIDOREDUCTASE DOMAIN-CONTAINING"/>
    <property type="match status" value="1"/>
</dbReference>
<feature type="domain" description="Pyridine nucleotide-disulphide oxidoreductase dimerisation" evidence="8">
    <location>
        <begin position="332"/>
        <end position="433"/>
    </location>
</feature>
<keyword evidence="3" id="KW-0285">Flavoprotein</keyword>
<evidence type="ECO:0000256" key="4">
    <source>
        <dbReference type="ARBA" id="ARBA00022827"/>
    </source>
</evidence>
<dbReference type="EC" id="1.8.1.14" evidence="10"/>
<keyword evidence="6" id="KW-0558">Oxidation</keyword>
<dbReference type="EMBL" id="JAAYSM010000100">
    <property type="protein sequence ID" value="NLJ17827.1"/>
    <property type="molecule type" value="Genomic_DNA"/>
</dbReference>
<dbReference type="InterPro" id="IPR004099">
    <property type="entry name" value="Pyr_nucl-diS_OxRdtase_dimer"/>
</dbReference>
<comment type="cofactor">
    <cofactor evidence="1">
        <name>FAD</name>
        <dbReference type="ChEBI" id="CHEBI:57692"/>
    </cofactor>
</comment>
<dbReference type="RefSeq" id="WP_276646937.1">
    <property type="nucleotide sequence ID" value="NZ_JAAYSM010000100.1"/>
</dbReference>
<gene>
    <name evidence="10" type="ORF">GX355_03095</name>
</gene>
<evidence type="ECO:0000256" key="3">
    <source>
        <dbReference type="ARBA" id="ARBA00022630"/>
    </source>
</evidence>
<reference evidence="10 11" key="1">
    <citation type="journal article" date="2020" name="Biotechnol. Biofuels">
        <title>New insights from the biogas microbiome by comprehensive genome-resolved metagenomics of nearly 1600 species originating from multiple anaerobic digesters.</title>
        <authorList>
            <person name="Campanaro S."/>
            <person name="Treu L."/>
            <person name="Rodriguez-R L.M."/>
            <person name="Kovalovszki A."/>
            <person name="Ziels R.M."/>
            <person name="Maus I."/>
            <person name="Zhu X."/>
            <person name="Kougias P.G."/>
            <person name="Basile A."/>
            <person name="Luo G."/>
            <person name="Schluter A."/>
            <person name="Konstantinidis K.T."/>
            <person name="Angelidaki I."/>
        </authorList>
    </citation>
    <scope>NUCLEOTIDE SEQUENCE [LARGE SCALE GENOMIC DNA]</scope>
    <source>
        <strain evidence="10">AS23ysBPME_34</strain>
    </source>
</reference>
<comment type="similarity">
    <text evidence="2">Belongs to the class-III pyridine nucleotide-disulfide oxidoreductase family.</text>
</comment>
<dbReference type="InterPro" id="IPR023753">
    <property type="entry name" value="FAD/NAD-binding_dom"/>
</dbReference>
<evidence type="ECO:0000313" key="11">
    <source>
        <dbReference type="Proteomes" id="UP000541058"/>
    </source>
</evidence>
<accession>A0A7X8C2U7</accession>
<protein>
    <submittedName>
        <fullName evidence="10">CoA-disulfide reductase</fullName>
        <ecNumber evidence="10">1.8.1.14</ecNumber>
    </submittedName>
</protein>
<dbReference type="PRINTS" id="PR00368">
    <property type="entry name" value="FADPNR"/>
</dbReference>
<dbReference type="PRINTS" id="PR00469">
    <property type="entry name" value="PNDRDTASEII"/>
</dbReference>
<dbReference type="NCBIfam" id="NF007123">
    <property type="entry name" value="PRK09564.1"/>
    <property type="match status" value="1"/>
</dbReference>
<comment type="caution">
    <text evidence="10">The sequence shown here is derived from an EMBL/GenBank/DDBJ whole genome shotgun (WGS) entry which is preliminary data.</text>
</comment>
<evidence type="ECO:0000256" key="7">
    <source>
        <dbReference type="ARBA" id="ARBA00023284"/>
    </source>
</evidence>
<dbReference type="Pfam" id="PF02852">
    <property type="entry name" value="Pyr_redox_dim"/>
    <property type="match status" value="1"/>
</dbReference>
<keyword evidence="5 10" id="KW-0560">Oxidoreductase</keyword>
<dbReference type="Pfam" id="PF07992">
    <property type="entry name" value="Pyr_redox_2"/>
    <property type="match status" value="1"/>
</dbReference>
<dbReference type="Gene3D" id="3.50.50.60">
    <property type="entry name" value="FAD/NAD(P)-binding domain"/>
    <property type="match status" value="2"/>
</dbReference>
<name>A0A7X8C2U7_9LACT</name>
<dbReference type="InterPro" id="IPR036188">
    <property type="entry name" value="FAD/NAD-bd_sf"/>
</dbReference>
<evidence type="ECO:0000256" key="2">
    <source>
        <dbReference type="ARBA" id="ARBA00009130"/>
    </source>
</evidence>
<dbReference type="Proteomes" id="UP000541058">
    <property type="component" value="Unassembled WGS sequence"/>
</dbReference>
<proteinExistence type="inferred from homology"/>